<evidence type="ECO:0000313" key="2">
    <source>
        <dbReference type="Proteomes" id="UP001208534"/>
    </source>
</evidence>
<comment type="caution">
    <text evidence="1">The sequence shown here is derived from an EMBL/GenBank/DDBJ whole genome shotgun (WGS) entry which is preliminary data.</text>
</comment>
<dbReference type="AlphaFoldDB" id="A0AAW5R7G5"/>
<sequence>MLTQADFEARLIANIDDFEILERYNAQDPIVLKFLRSLGAYLALFGQEFEISELEPFKKTRDRSILADASNKGILPIGMPTQHILEVINRSANSITLSQGRLIEDNSGGRYWRLLQSVTVSAGSTGEVLVEQSEYREIQYTISNSESFHRYELKLQDDLALAGLTVRDNTNQSYQLKKRWMNVAPLDYAFNLTTDSLRRIFVEFGDDDRAGRTAAANQTFTFGILETYGDVDVSRLKDASLAEVLTTDETKVSVRFKQGGVVRKGADPLNISQLKVLSTYPALYDEDAVFLGNFDQAVRKKFMARCHYIAVWNENEQDRYYGATYQDINHLHIAVVAKDIAEQASLEQEIIQYIGQIDNLYKDRVRVHAVVEKPFVVTFKGSLAAVHAVDVVKAQIKELFLERYGQTQLSSSRWLVTGFNSQEISTQVRNKITAFQDNISDFSLMVPNELNKPHEWVYMSANSITIILERSAEMGVAWNL</sequence>
<dbReference type="EMBL" id="JAHPRE010000006">
    <property type="protein sequence ID" value="MCU4395814.1"/>
    <property type="molecule type" value="Genomic_DNA"/>
</dbReference>
<reference evidence="1" key="1">
    <citation type="submission" date="2021-06" db="EMBL/GenBank/DDBJ databases">
        <title>Propagation of a rapidly emergent carbapenem-resistant Acinetobacter baumannii lineage by various extra-hospital transmission networks.</title>
        <authorList>
            <person name="Calix J."/>
        </authorList>
    </citation>
    <scope>NUCLEOTIDE SEQUENCE</scope>
    <source>
        <strain evidence="1">WU_MDCI_Aw63</strain>
    </source>
</reference>
<proteinExistence type="predicted"/>
<evidence type="ECO:0008006" key="3">
    <source>
        <dbReference type="Google" id="ProtNLM"/>
    </source>
</evidence>
<accession>A0AAW5R7G5</accession>
<organism evidence="1 2">
    <name type="scientific">Acinetobacter junii</name>
    <dbReference type="NCBI Taxonomy" id="40215"/>
    <lineage>
        <taxon>Bacteria</taxon>
        <taxon>Pseudomonadati</taxon>
        <taxon>Pseudomonadota</taxon>
        <taxon>Gammaproteobacteria</taxon>
        <taxon>Moraxellales</taxon>
        <taxon>Moraxellaceae</taxon>
        <taxon>Acinetobacter</taxon>
    </lineage>
</organism>
<protein>
    <recommendedName>
        <fullName evidence="3">Baseplate protein J-like domain-containing protein</fullName>
    </recommendedName>
</protein>
<gene>
    <name evidence="1" type="ORF">KTH64_02265</name>
</gene>
<dbReference type="Proteomes" id="UP001208534">
    <property type="component" value="Unassembled WGS sequence"/>
</dbReference>
<evidence type="ECO:0000313" key="1">
    <source>
        <dbReference type="EMBL" id="MCU4395814.1"/>
    </source>
</evidence>
<name>A0AAW5R7G5_ACIJU</name>
<dbReference type="RefSeq" id="WP_046739122.1">
    <property type="nucleotide sequence ID" value="NZ_JAHPRE010000006.1"/>
</dbReference>